<keyword evidence="3" id="KW-1185">Reference proteome</keyword>
<dbReference type="EMBL" id="JAAPAO010000230">
    <property type="protein sequence ID" value="KAF4666614.1"/>
    <property type="molecule type" value="Genomic_DNA"/>
</dbReference>
<dbReference type="Proteomes" id="UP000591131">
    <property type="component" value="Unassembled WGS sequence"/>
</dbReference>
<gene>
    <name evidence="2" type="ORF">FOL47_004003</name>
</gene>
<accession>A0A7J6M539</accession>
<reference evidence="2 3" key="1">
    <citation type="submission" date="2020-04" db="EMBL/GenBank/DDBJ databases">
        <title>Perkinsus chesapeaki whole genome sequence.</title>
        <authorList>
            <person name="Bogema D.R."/>
        </authorList>
    </citation>
    <scope>NUCLEOTIDE SEQUENCE [LARGE SCALE GENOMIC DNA]</scope>
    <source>
        <strain evidence="2">ATCC PRA-425</strain>
    </source>
</reference>
<dbReference type="AlphaFoldDB" id="A0A7J6M539"/>
<name>A0A7J6M539_PERCH</name>
<evidence type="ECO:0000313" key="3">
    <source>
        <dbReference type="Proteomes" id="UP000591131"/>
    </source>
</evidence>
<evidence type="ECO:0000313" key="2">
    <source>
        <dbReference type="EMBL" id="KAF4666614.1"/>
    </source>
</evidence>
<protein>
    <submittedName>
        <fullName evidence="2">Uncharacterized protein</fullName>
    </submittedName>
</protein>
<organism evidence="2 3">
    <name type="scientific">Perkinsus chesapeaki</name>
    <name type="common">Clam parasite</name>
    <name type="synonym">Perkinsus andrewsi</name>
    <dbReference type="NCBI Taxonomy" id="330153"/>
    <lineage>
        <taxon>Eukaryota</taxon>
        <taxon>Sar</taxon>
        <taxon>Alveolata</taxon>
        <taxon>Perkinsozoa</taxon>
        <taxon>Perkinsea</taxon>
        <taxon>Perkinsida</taxon>
        <taxon>Perkinsidae</taxon>
        <taxon>Perkinsus</taxon>
    </lineage>
</organism>
<comment type="caution">
    <text evidence="2">The sequence shown here is derived from an EMBL/GenBank/DDBJ whole genome shotgun (WGS) entry which is preliminary data.</text>
</comment>
<keyword evidence="1" id="KW-0732">Signal</keyword>
<sequence length="400" mass="43668">MLTGLYFVAWVFFLAAFAFAKSAQPMARVAVSITVIEHSNETSSHGIDRGFLIHVQTTTFELPENAELMSSLSSLLVNTKGTELLATSRTGHFLKLNLSPTQDLRLNVTAAEIFPMITSQRDGSDAEGLSVNGVYEGNGQGELYVSFGESQRAMKFMNGVNSQVEDIRSLAGVGKCAMGAKLKAILKLHSTDGDGLLLLACGEALTLPTLHRRLDAHNFVFSGWAYNETSGEVKPFYIMAFRSCSLVDMAQLPDGDVIMIFRYSQEKPEESRMLLVYITAGSLHQAISTGSSVMPQTMGIWPGKDNTTRRFPQGLAVRQDEKTKKIFVYIIGAKHLSDSVNEGTHNDLEDYKAFLSVHEWQPTPVAEPTLPPGPSISRAGGLHALTVIWIPMAVAFSTNS</sequence>
<feature type="chain" id="PRO_5029727118" evidence="1">
    <location>
        <begin position="21"/>
        <end position="400"/>
    </location>
</feature>
<feature type="signal peptide" evidence="1">
    <location>
        <begin position="1"/>
        <end position="20"/>
    </location>
</feature>
<evidence type="ECO:0000256" key="1">
    <source>
        <dbReference type="SAM" id="SignalP"/>
    </source>
</evidence>
<proteinExistence type="predicted"/>